<gene>
    <name evidence="2" type="ORF">AB6A40_000554</name>
</gene>
<dbReference type="EMBL" id="JBGFUD010000161">
    <property type="protein sequence ID" value="MFH4973845.1"/>
    <property type="molecule type" value="Genomic_DNA"/>
</dbReference>
<proteinExistence type="predicted"/>
<feature type="chain" id="PRO_5044880430" evidence="1">
    <location>
        <begin position="28"/>
        <end position="72"/>
    </location>
</feature>
<keyword evidence="1" id="KW-0732">Signal</keyword>
<comment type="caution">
    <text evidence="2">The sequence shown here is derived from an EMBL/GenBank/DDBJ whole genome shotgun (WGS) entry which is preliminary data.</text>
</comment>
<keyword evidence="3" id="KW-1185">Reference proteome</keyword>
<reference evidence="2 3" key="1">
    <citation type="submission" date="2024-08" db="EMBL/GenBank/DDBJ databases">
        <title>Gnathostoma spinigerum genome.</title>
        <authorList>
            <person name="Gonzalez-Bertolin B."/>
            <person name="Monzon S."/>
            <person name="Zaballos A."/>
            <person name="Jimenez P."/>
            <person name="Dekumyoy P."/>
            <person name="Varona S."/>
            <person name="Cuesta I."/>
            <person name="Sumanam S."/>
            <person name="Adisakwattana P."/>
            <person name="Gasser R.B."/>
            <person name="Hernandez-Gonzalez A."/>
            <person name="Young N.D."/>
            <person name="Perteguer M.J."/>
        </authorList>
    </citation>
    <scope>NUCLEOTIDE SEQUENCE [LARGE SCALE GENOMIC DNA]</scope>
    <source>
        <strain evidence="2">AL3</strain>
        <tissue evidence="2">Liver</tissue>
    </source>
</reference>
<evidence type="ECO:0000313" key="2">
    <source>
        <dbReference type="EMBL" id="MFH4973845.1"/>
    </source>
</evidence>
<name>A0ABD6EC31_9BILA</name>
<sequence>MNAVGCVRLLIFSVLFVALINETSVKAAPNKILMRFGKRTLLRGPTLEDSINREAMEQLLRHYYLLDGNEEQ</sequence>
<organism evidence="2 3">
    <name type="scientific">Gnathostoma spinigerum</name>
    <dbReference type="NCBI Taxonomy" id="75299"/>
    <lineage>
        <taxon>Eukaryota</taxon>
        <taxon>Metazoa</taxon>
        <taxon>Ecdysozoa</taxon>
        <taxon>Nematoda</taxon>
        <taxon>Chromadorea</taxon>
        <taxon>Rhabditida</taxon>
        <taxon>Spirurina</taxon>
        <taxon>Gnathostomatomorpha</taxon>
        <taxon>Gnathostomatoidea</taxon>
        <taxon>Gnathostomatidae</taxon>
        <taxon>Gnathostoma</taxon>
    </lineage>
</organism>
<accession>A0ABD6EC31</accession>
<dbReference type="AlphaFoldDB" id="A0ABD6EC31"/>
<dbReference type="Proteomes" id="UP001608902">
    <property type="component" value="Unassembled WGS sequence"/>
</dbReference>
<evidence type="ECO:0000256" key="1">
    <source>
        <dbReference type="SAM" id="SignalP"/>
    </source>
</evidence>
<protein>
    <submittedName>
        <fullName evidence="2">Uncharacterized protein</fullName>
    </submittedName>
</protein>
<feature type="signal peptide" evidence="1">
    <location>
        <begin position="1"/>
        <end position="27"/>
    </location>
</feature>
<evidence type="ECO:0000313" key="3">
    <source>
        <dbReference type="Proteomes" id="UP001608902"/>
    </source>
</evidence>